<reference evidence="3 6" key="4">
    <citation type="submission" date="2019-12" db="EMBL/GenBank/DDBJ databases">
        <title>Multi-Generational Helicobacter saguini Isolates.</title>
        <authorList>
            <person name="Mannion A."/>
            <person name="Shen Z."/>
            <person name="Fox J.G."/>
        </authorList>
    </citation>
    <scope>NUCLEOTIDE SEQUENCE [LARGE SCALE GENOMIC DNA]</scope>
    <source>
        <strain evidence="3">16-048</strain>
        <strain evidence="6">16-048 (F4)</strain>
    </source>
</reference>
<keyword evidence="5" id="KW-1185">Reference proteome</keyword>
<keyword evidence="4" id="KW-0808">Transferase</keyword>
<evidence type="ECO:0000313" key="4">
    <source>
        <dbReference type="EMBL" id="TLD92994.1"/>
    </source>
</evidence>
<dbReference type="SUPFAM" id="SSF53335">
    <property type="entry name" value="S-adenosyl-L-methionine-dependent methyltransferases"/>
    <property type="match status" value="1"/>
</dbReference>
<organism evidence="4 5">
    <name type="scientific">Helicobacter saguini</name>
    <dbReference type="NCBI Taxonomy" id="1548018"/>
    <lineage>
        <taxon>Bacteria</taxon>
        <taxon>Pseudomonadati</taxon>
        <taxon>Campylobacterota</taxon>
        <taxon>Epsilonproteobacteria</taxon>
        <taxon>Campylobacterales</taxon>
        <taxon>Helicobacteraceae</taxon>
        <taxon>Helicobacter</taxon>
    </lineage>
</organism>
<dbReference type="STRING" id="1548018.LS64_11940"/>
<reference evidence="4 5" key="1">
    <citation type="journal article" date="2014" name="Genome Announc.">
        <title>Draft genome sequences of eight enterohepatic helicobacter species isolated from both laboratory and wild rodents.</title>
        <authorList>
            <person name="Sheh A."/>
            <person name="Shen Z."/>
            <person name="Fox J.G."/>
        </authorList>
    </citation>
    <scope>NUCLEOTIDE SEQUENCE [LARGE SCALE GENOMIC DNA]</scope>
    <source>
        <strain evidence="4 5">MIT 97-6194</strain>
    </source>
</reference>
<gene>
    <name evidence="3" type="ORF">DCO61_10680</name>
    <name evidence="4" type="ORF">LS64_009385</name>
</gene>
<dbReference type="Proteomes" id="UP000477070">
    <property type="component" value="Unassembled WGS sequence"/>
</dbReference>
<sequence>MLSSSKGASMLEIKKCEICGSTNLIEVLNLGNHPLCDDLKKVGSSEVCKEYPITILYCESCKSAHQKYQIQKQILFPKEYHYRSKQTNDVLNGMKNLVASVAETFGDLKNKKVLDIGCNDGSLLDIFSDFGAITFGVEPTFAALDANAKHKIFNTYFDSDIAEILKGEKFDFITFTNVFAHIENLDNLLYSLNKIINNETIIVIENHYLGSILNSLQFDTFYHEHPRTYSLSSFEFIAKKLNKKITKVEFPQRYGGNIRIFLGEKAKDSIESIKLKEQNFLNEFKNMNNRIKIWQEKKGQEIFNLIKKFGKLHAKAFPGRAAILLKMLNLNENHLSGIYEKKDSKKIGFYAPSTKIPILSDELLFTQNHDIVLNLAWHISGEIRQYLESNAKIHNIKIDKIIDILDKDF</sequence>
<dbReference type="Proteomes" id="UP000029714">
    <property type="component" value="Unassembled WGS sequence"/>
</dbReference>
<evidence type="ECO:0000313" key="6">
    <source>
        <dbReference type="Proteomes" id="UP000477070"/>
    </source>
</evidence>
<dbReference type="Gene3D" id="3.40.50.150">
    <property type="entry name" value="Vaccinia Virus protein VP39"/>
    <property type="match status" value="1"/>
</dbReference>
<dbReference type="PANTHER" id="PTHR43861:SF5">
    <property type="entry name" value="BLL5978 PROTEIN"/>
    <property type="match status" value="1"/>
</dbReference>
<evidence type="ECO:0000259" key="1">
    <source>
        <dbReference type="Pfam" id="PF08421"/>
    </source>
</evidence>
<dbReference type="InterPro" id="IPR029063">
    <property type="entry name" value="SAM-dependent_MTases_sf"/>
</dbReference>
<dbReference type="InterPro" id="IPR038576">
    <property type="entry name" value="Methyltransf_Zn-bd_dom_put_sf"/>
</dbReference>
<keyword evidence="4" id="KW-0489">Methyltransferase</keyword>
<accession>A0A347W5Y5</accession>
<dbReference type="EMBL" id="JRMP02000016">
    <property type="protein sequence ID" value="TLD92994.1"/>
    <property type="molecule type" value="Genomic_DNA"/>
</dbReference>
<evidence type="ECO:0000259" key="2">
    <source>
        <dbReference type="Pfam" id="PF08484"/>
    </source>
</evidence>
<proteinExistence type="predicted"/>
<dbReference type="Gene3D" id="6.20.50.110">
    <property type="entry name" value="Methyltransferase, zinc-binding domain"/>
    <property type="match status" value="1"/>
</dbReference>
<dbReference type="Gene3D" id="3.40.50.720">
    <property type="entry name" value="NAD(P)-binding Rossmann-like Domain"/>
    <property type="match status" value="1"/>
</dbReference>
<comment type="caution">
    <text evidence="4">The sequence shown here is derived from an EMBL/GenBank/DDBJ whole genome shotgun (WGS) entry which is preliminary data.</text>
</comment>
<evidence type="ECO:0000313" key="3">
    <source>
        <dbReference type="EMBL" id="MWV70444.1"/>
    </source>
</evidence>
<dbReference type="EMBL" id="QBIU01000002">
    <property type="protein sequence ID" value="MWV70444.1"/>
    <property type="molecule type" value="Genomic_DNA"/>
</dbReference>
<protein>
    <submittedName>
        <fullName evidence="4">Methyltransferase domain-containing protein</fullName>
    </submittedName>
</protein>
<dbReference type="AlphaFoldDB" id="A0A347W5Y5"/>
<dbReference type="Pfam" id="PF13489">
    <property type="entry name" value="Methyltransf_23"/>
    <property type="match status" value="1"/>
</dbReference>
<dbReference type="Pfam" id="PF08484">
    <property type="entry name" value="Methyltransf_14"/>
    <property type="match status" value="1"/>
</dbReference>
<evidence type="ECO:0000313" key="5">
    <source>
        <dbReference type="Proteomes" id="UP000029714"/>
    </source>
</evidence>
<dbReference type="PANTHER" id="PTHR43861">
    <property type="entry name" value="TRANS-ACONITATE 2-METHYLTRANSFERASE-RELATED"/>
    <property type="match status" value="1"/>
</dbReference>
<dbReference type="OrthoDB" id="9815644at2"/>
<feature type="domain" description="C-methyltransferase" evidence="2">
    <location>
        <begin position="254"/>
        <end position="388"/>
    </location>
</feature>
<reference evidence="4 5" key="2">
    <citation type="journal article" date="2016" name="Infect. Immun.">
        <title>Helicobacter saguini, a Novel Helicobacter Isolated from Cotton-Top Tamarins with Ulcerative Colitis, Has Proinflammatory Properties and Induces Typhlocolitis and Dysplasia in Gnotobiotic IL-10-/- Mice.</title>
        <authorList>
            <person name="Shen Z."/>
            <person name="Mannion A."/>
            <person name="Whary M.T."/>
            <person name="Muthupalani S."/>
            <person name="Sheh A."/>
            <person name="Feng Y."/>
            <person name="Gong G."/>
            <person name="Vandamme P."/>
            <person name="Holcombe H.R."/>
            <person name="Paster B.J."/>
            <person name="Fox J.G."/>
        </authorList>
    </citation>
    <scope>NUCLEOTIDE SEQUENCE [LARGE SCALE GENOMIC DNA]</scope>
    <source>
        <strain evidence="4 5">MIT 97-6194</strain>
    </source>
</reference>
<feature type="domain" description="Methyltransferase putative zinc binding" evidence="1">
    <location>
        <begin position="16"/>
        <end position="76"/>
    </location>
</feature>
<dbReference type="GO" id="GO:0008168">
    <property type="term" value="F:methyltransferase activity"/>
    <property type="evidence" value="ECO:0007669"/>
    <property type="project" value="UniProtKB-KW"/>
</dbReference>
<dbReference type="Pfam" id="PF08421">
    <property type="entry name" value="Methyltransf_13"/>
    <property type="match status" value="1"/>
</dbReference>
<reference evidence="4" key="3">
    <citation type="submission" date="2018-04" db="EMBL/GenBank/DDBJ databases">
        <authorList>
            <person name="Sheh A."/>
            <person name="Shen Z."/>
            <person name="Mannion A.J."/>
            <person name="Fox J.G."/>
        </authorList>
    </citation>
    <scope>NUCLEOTIDE SEQUENCE</scope>
    <source>
        <strain evidence="4">MIT 97-6194</strain>
    </source>
</reference>
<dbReference type="InterPro" id="IPR013691">
    <property type="entry name" value="MeTrfase_14"/>
</dbReference>
<dbReference type="GO" id="GO:0032259">
    <property type="term" value="P:methylation"/>
    <property type="evidence" value="ECO:0007669"/>
    <property type="project" value="UniProtKB-KW"/>
</dbReference>
<name>A0A347W5Y5_9HELI</name>
<dbReference type="InterPro" id="IPR013630">
    <property type="entry name" value="Methyltransf_Zn-bd_dom_put"/>
</dbReference>